<keyword evidence="3" id="KW-1185">Reference proteome</keyword>
<name>W3WZ66_PESFW</name>
<reference evidence="3" key="1">
    <citation type="journal article" date="2015" name="BMC Genomics">
        <title>Genomic and transcriptomic analysis of the endophytic fungus Pestalotiopsis fici reveals its lifestyle and high potential for synthesis of natural products.</title>
        <authorList>
            <person name="Wang X."/>
            <person name="Zhang X."/>
            <person name="Liu L."/>
            <person name="Xiang M."/>
            <person name="Wang W."/>
            <person name="Sun X."/>
            <person name="Che Y."/>
            <person name="Guo L."/>
            <person name="Liu G."/>
            <person name="Guo L."/>
            <person name="Wang C."/>
            <person name="Yin W.B."/>
            <person name="Stadler M."/>
            <person name="Zhang X."/>
            <person name="Liu X."/>
        </authorList>
    </citation>
    <scope>NUCLEOTIDE SEQUENCE [LARGE SCALE GENOMIC DNA]</scope>
    <source>
        <strain evidence="3">W106-1 / CGMCC3.15140</strain>
    </source>
</reference>
<evidence type="ECO:0000313" key="3">
    <source>
        <dbReference type="Proteomes" id="UP000030651"/>
    </source>
</evidence>
<dbReference type="Pfam" id="PF00657">
    <property type="entry name" value="Lipase_GDSL"/>
    <property type="match status" value="1"/>
</dbReference>
<dbReference type="OMA" id="WHTERNT"/>
<dbReference type="eggNOG" id="ENOG502RY46">
    <property type="taxonomic scope" value="Eukaryota"/>
</dbReference>
<dbReference type="EMBL" id="KI912115">
    <property type="protein sequence ID" value="ETS78417.1"/>
    <property type="molecule type" value="Genomic_DNA"/>
</dbReference>
<keyword evidence="1" id="KW-0732">Signal</keyword>
<gene>
    <name evidence="2" type="ORF">PFICI_10479</name>
</gene>
<dbReference type="InterPro" id="IPR001087">
    <property type="entry name" value="GDSL"/>
</dbReference>
<evidence type="ECO:0000256" key="1">
    <source>
        <dbReference type="SAM" id="SignalP"/>
    </source>
</evidence>
<proteinExistence type="predicted"/>
<feature type="signal peptide" evidence="1">
    <location>
        <begin position="1"/>
        <end position="18"/>
    </location>
</feature>
<dbReference type="SUPFAM" id="SSF52266">
    <property type="entry name" value="SGNH hydrolase"/>
    <property type="match status" value="1"/>
</dbReference>
<dbReference type="HOGENOM" id="CLU_015101_1_0_1"/>
<protein>
    <submittedName>
        <fullName evidence="2">Uncharacterized protein</fullName>
    </submittedName>
</protein>
<dbReference type="OrthoDB" id="1600564at2759"/>
<dbReference type="InParanoid" id="W3WZ66"/>
<organism evidence="2 3">
    <name type="scientific">Pestalotiopsis fici (strain W106-1 / CGMCC3.15140)</name>
    <dbReference type="NCBI Taxonomy" id="1229662"/>
    <lineage>
        <taxon>Eukaryota</taxon>
        <taxon>Fungi</taxon>
        <taxon>Dikarya</taxon>
        <taxon>Ascomycota</taxon>
        <taxon>Pezizomycotina</taxon>
        <taxon>Sordariomycetes</taxon>
        <taxon>Xylariomycetidae</taxon>
        <taxon>Amphisphaeriales</taxon>
        <taxon>Sporocadaceae</taxon>
        <taxon>Pestalotiopsis</taxon>
    </lineage>
</organism>
<sequence length="284" mass="31046">MVLSILKALSFVALPAHAEFVNSEHAPRDVEVKNDFEHLVSFGDSYTAQPSTNSTSTSTGGRIWPRMVADAAGAALHNYARSGATCTNEYRSPGNSASSTSILDDELPKFKSTWADANDTVSASLDPSTTVYSIWIGTNDLGYNAFINAGNPPSYNITSVVDCIWTAMDELYSLGANYFVLMNTAPLQLSPEYGLPDAGGVGDNEYWALKTQQNVTLTSYIMLEFTVSVNFMLAYGTPFELLVQDRWPNATIALFDVHRLMMDIYADGAAYLDFQSQTIFSLLL</sequence>
<evidence type="ECO:0000313" key="2">
    <source>
        <dbReference type="EMBL" id="ETS78417.1"/>
    </source>
</evidence>
<dbReference type="RefSeq" id="XP_007837251.1">
    <property type="nucleotide sequence ID" value="XM_007839060.1"/>
</dbReference>
<dbReference type="GO" id="GO:0016788">
    <property type="term" value="F:hydrolase activity, acting on ester bonds"/>
    <property type="evidence" value="ECO:0007669"/>
    <property type="project" value="InterPro"/>
</dbReference>
<dbReference type="Gene3D" id="3.40.50.1110">
    <property type="entry name" value="SGNH hydrolase"/>
    <property type="match status" value="1"/>
</dbReference>
<dbReference type="AlphaFoldDB" id="W3WZ66"/>
<dbReference type="KEGG" id="pfy:PFICI_10479"/>
<accession>W3WZ66</accession>
<feature type="chain" id="PRO_5004834428" evidence="1">
    <location>
        <begin position="19"/>
        <end position="284"/>
    </location>
</feature>
<dbReference type="GeneID" id="19275492"/>
<dbReference type="Proteomes" id="UP000030651">
    <property type="component" value="Unassembled WGS sequence"/>
</dbReference>
<dbReference type="STRING" id="1229662.W3WZ66"/>
<dbReference type="InterPro" id="IPR036514">
    <property type="entry name" value="SGNH_hydro_sf"/>
</dbReference>